<evidence type="ECO:0000313" key="4">
    <source>
        <dbReference type="EMBL" id="KPL87224.1"/>
    </source>
</evidence>
<dbReference type="AlphaFoldDB" id="A0A0M8K9N3"/>
<name>A0A0M8K9N3_9CHLR</name>
<evidence type="ECO:0000313" key="6">
    <source>
        <dbReference type="Proteomes" id="UP000050502"/>
    </source>
</evidence>
<evidence type="ECO:0000313" key="5">
    <source>
        <dbReference type="Proteomes" id="UP000037784"/>
    </source>
</evidence>
<reference evidence="4 6" key="2">
    <citation type="submission" date="2015-07" db="EMBL/GenBank/DDBJ databases">
        <title>Whole genome sequence of Ardenticatena maritima DSM 23922.</title>
        <authorList>
            <person name="Hemp J."/>
            <person name="Ward L.M."/>
            <person name="Pace L.A."/>
            <person name="Fischer W.W."/>
        </authorList>
    </citation>
    <scope>NUCLEOTIDE SEQUENCE [LARGE SCALE GENOMIC DNA]</scope>
    <source>
        <strain evidence="4 6">110S</strain>
    </source>
</reference>
<keyword evidence="5" id="KW-1185">Reference proteome</keyword>
<gene>
    <name evidence="3" type="ORF">ARMA_3066</name>
    <name evidence="4" type="ORF">SE16_11985</name>
</gene>
<dbReference type="Pfam" id="PF03733">
    <property type="entry name" value="YccF"/>
    <property type="match status" value="1"/>
</dbReference>
<proteinExistence type="predicted"/>
<sequence>MTETREGIIEVRTSPGCLWQVLWFAFIGWWLGQIWVGLAWIAMLTIVGIPLGAKMLNSVPTVMALRQPPRRVLVEQGRHVALDTPQRPFIVRAIWFVLVGWWLSALWIEVAYALCLTIIGLPLGFWMFDLTPTIATLQRR</sequence>
<organism evidence="3 5">
    <name type="scientific">Ardenticatena maritima</name>
    <dbReference type="NCBI Taxonomy" id="872965"/>
    <lineage>
        <taxon>Bacteria</taxon>
        <taxon>Bacillati</taxon>
        <taxon>Chloroflexota</taxon>
        <taxon>Ardenticatenia</taxon>
        <taxon>Ardenticatenales</taxon>
        <taxon>Ardenticatenaceae</taxon>
        <taxon>Ardenticatena</taxon>
    </lineage>
</organism>
<evidence type="ECO:0000259" key="2">
    <source>
        <dbReference type="Pfam" id="PF03733"/>
    </source>
</evidence>
<keyword evidence="1" id="KW-0472">Membrane</keyword>
<feature type="transmembrane region" description="Helical" evidence="1">
    <location>
        <begin position="21"/>
        <end position="47"/>
    </location>
</feature>
<dbReference type="InterPro" id="IPR005185">
    <property type="entry name" value="YccF"/>
</dbReference>
<dbReference type="Proteomes" id="UP000037784">
    <property type="component" value="Unassembled WGS sequence"/>
</dbReference>
<evidence type="ECO:0000256" key="1">
    <source>
        <dbReference type="SAM" id="Phobius"/>
    </source>
</evidence>
<feature type="domain" description="Inner membrane component" evidence="2">
    <location>
        <begin position="94"/>
        <end position="131"/>
    </location>
</feature>
<reference evidence="5" key="3">
    <citation type="submission" date="2015-08" db="EMBL/GenBank/DDBJ databases">
        <title>Draft Genome Sequence of a Heterotrophic Facultative Anaerobic Bacterium Ardenticatena maritima Strain 110S.</title>
        <authorList>
            <person name="Kawaichi S."/>
            <person name="Yoshida T."/>
            <person name="Sako Y."/>
            <person name="Nakamura R."/>
        </authorList>
    </citation>
    <scope>NUCLEOTIDE SEQUENCE [LARGE SCALE GENOMIC DNA]</scope>
    <source>
        <strain evidence="5">110S</strain>
    </source>
</reference>
<dbReference type="EMBL" id="LGKN01000006">
    <property type="protein sequence ID" value="KPL87224.1"/>
    <property type="molecule type" value="Genomic_DNA"/>
</dbReference>
<dbReference type="Proteomes" id="UP000050502">
    <property type="component" value="Unassembled WGS sequence"/>
</dbReference>
<dbReference type="InParanoid" id="A0A0M8K9N3"/>
<keyword evidence="1" id="KW-1133">Transmembrane helix</keyword>
<dbReference type="EMBL" id="BBZA01000292">
    <property type="protein sequence ID" value="GAP64643.1"/>
    <property type="molecule type" value="Genomic_DNA"/>
</dbReference>
<dbReference type="OrthoDB" id="9790567at2"/>
<protein>
    <recommendedName>
        <fullName evidence="2">Inner membrane component domain-containing protein</fullName>
    </recommendedName>
</protein>
<feature type="transmembrane region" description="Helical" evidence="1">
    <location>
        <begin position="111"/>
        <end position="130"/>
    </location>
</feature>
<reference evidence="3 5" key="1">
    <citation type="journal article" date="2015" name="Genome Announc.">
        <title>Draft Genome Sequence of a Heterotrophic Facultative Anaerobic Thermophilic Bacterium, Ardenticatena maritima Strain 110ST.</title>
        <authorList>
            <person name="Kawaichi S."/>
            <person name="Yoshida T."/>
            <person name="Sako Y."/>
            <person name="Nakamura R."/>
        </authorList>
    </citation>
    <scope>NUCLEOTIDE SEQUENCE [LARGE SCALE GENOMIC DNA]</scope>
    <source>
        <strain evidence="3 5">110S</strain>
    </source>
</reference>
<keyword evidence="1" id="KW-0812">Transmembrane</keyword>
<dbReference type="RefSeq" id="WP_054494374.1">
    <property type="nucleotide sequence ID" value="NZ_BBZA01000292.1"/>
</dbReference>
<dbReference type="PATRIC" id="fig|872965.6.peg.2861"/>
<accession>A0A0M8K9N3</accession>
<comment type="caution">
    <text evidence="3">The sequence shown here is derived from an EMBL/GenBank/DDBJ whole genome shotgun (WGS) entry which is preliminary data.</text>
</comment>
<evidence type="ECO:0000313" key="3">
    <source>
        <dbReference type="EMBL" id="GAP64643.1"/>
    </source>
</evidence>